<keyword evidence="3" id="KW-1133">Transmembrane helix</keyword>
<protein>
    <submittedName>
        <fullName evidence="6">YkvA family protein</fullName>
    </submittedName>
</protein>
<accession>A0ABT7T1F1</accession>
<evidence type="ECO:0000313" key="7">
    <source>
        <dbReference type="Proteomes" id="UP001234343"/>
    </source>
</evidence>
<sequence length="183" mass="21007">MSLDINIELNDSDLEHFKSLMTAAIEKAKGLPAEQIISQAQAVCAEMEQARVPDFVASRMVSLEMLIQAVQDEDWQMPEDEKVEVLTSLAYFAEPHDLVPDNVPGLGYLDDAIMIELVIRDLSQDLQAYQAFCAYRATEERRREGTVNVDRETWLAEKRTELRSRLRRNKSTSGRRRVFSRIM</sequence>
<comment type="caution">
    <text evidence="6">The sequence shown here is derived from an EMBL/GenBank/DDBJ whole genome shotgun (WGS) entry which is preliminary data.</text>
</comment>
<evidence type="ECO:0000256" key="3">
    <source>
        <dbReference type="ARBA" id="ARBA00022989"/>
    </source>
</evidence>
<keyword evidence="2" id="KW-0812">Transmembrane</keyword>
<comment type="subcellular location">
    <subcellularLocation>
        <location evidence="1">Endomembrane system</location>
        <topology evidence="1">Multi-pass membrane protein</topology>
    </subcellularLocation>
</comment>
<evidence type="ECO:0000313" key="6">
    <source>
        <dbReference type="EMBL" id="MDM7862257.1"/>
    </source>
</evidence>
<dbReference type="EMBL" id="JAUCBP010000013">
    <property type="protein sequence ID" value="MDM7862257.1"/>
    <property type="molecule type" value="Genomic_DNA"/>
</dbReference>
<dbReference type="InterPro" id="IPR010652">
    <property type="entry name" value="DUF1232"/>
</dbReference>
<organism evidence="6 7">
    <name type="scientific">Alteromonas arenosi</name>
    <dbReference type="NCBI Taxonomy" id="3055817"/>
    <lineage>
        <taxon>Bacteria</taxon>
        <taxon>Pseudomonadati</taxon>
        <taxon>Pseudomonadota</taxon>
        <taxon>Gammaproteobacteria</taxon>
        <taxon>Alteromonadales</taxon>
        <taxon>Alteromonadaceae</taxon>
        <taxon>Alteromonas/Salinimonas group</taxon>
        <taxon>Alteromonas</taxon>
    </lineage>
</organism>
<keyword evidence="4" id="KW-0472">Membrane</keyword>
<gene>
    <name evidence="6" type="ORF">QTP81_16745</name>
</gene>
<keyword evidence="7" id="KW-1185">Reference proteome</keyword>
<evidence type="ECO:0000256" key="1">
    <source>
        <dbReference type="ARBA" id="ARBA00004127"/>
    </source>
</evidence>
<proteinExistence type="predicted"/>
<feature type="domain" description="DUF1232" evidence="5">
    <location>
        <begin position="82"/>
        <end position="115"/>
    </location>
</feature>
<dbReference type="Proteomes" id="UP001234343">
    <property type="component" value="Unassembled WGS sequence"/>
</dbReference>
<dbReference type="RefSeq" id="WP_289367103.1">
    <property type="nucleotide sequence ID" value="NZ_JAUCBP010000013.1"/>
</dbReference>
<evidence type="ECO:0000259" key="5">
    <source>
        <dbReference type="Pfam" id="PF06803"/>
    </source>
</evidence>
<evidence type="ECO:0000256" key="2">
    <source>
        <dbReference type="ARBA" id="ARBA00022692"/>
    </source>
</evidence>
<name>A0ABT7T1F1_9ALTE</name>
<dbReference type="Pfam" id="PF06803">
    <property type="entry name" value="DUF1232"/>
    <property type="match status" value="1"/>
</dbReference>
<reference evidence="6 7" key="1">
    <citation type="submission" date="2023-06" db="EMBL/GenBank/DDBJ databases">
        <title>Alteromonas sp. ASW11-36 isolated from intertidal sand.</title>
        <authorList>
            <person name="Li Y."/>
        </authorList>
    </citation>
    <scope>NUCLEOTIDE SEQUENCE [LARGE SCALE GENOMIC DNA]</scope>
    <source>
        <strain evidence="6 7">ASW11-36</strain>
    </source>
</reference>
<evidence type="ECO:0000256" key="4">
    <source>
        <dbReference type="ARBA" id="ARBA00023136"/>
    </source>
</evidence>